<proteinExistence type="predicted"/>
<sequence length="75" mass="8034">MMFFVCDAVWFFWACRRHPRLRLAVLALPLCGAALAFVCNGFCFGAVAFALASAIAPRGAGVAPVRGIYRLRAGA</sequence>
<evidence type="ECO:0000313" key="2">
    <source>
        <dbReference type="Proteomes" id="UP000195569"/>
    </source>
</evidence>
<dbReference type="Proteomes" id="UP000195569">
    <property type="component" value="Unassembled WGS sequence"/>
</dbReference>
<evidence type="ECO:0000313" key="1">
    <source>
        <dbReference type="EMBL" id="SIT46273.1"/>
    </source>
</evidence>
<reference evidence="1" key="1">
    <citation type="submission" date="2016-12" db="EMBL/GenBank/DDBJ databases">
        <authorList>
            <person name="Moulin L."/>
        </authorList>
    </citation>
    <scope>NUCLEOTIDE SEQUENCE [LARGE SCALE GENOMIC DNA]</scope>
    <source>
        <strain evidence="1">STM 7183</strain>
    </source>
</reference>
<organism evidence="1 2">
    <name type="scientific">Paraburkholderia piptadeniae</name>
    <dbReference type="NCBI Taxonomy" id="1701573"/>
    <lineage>
        <taxon>Bacteria</taxon>
        <taxon>Pseudomonadati</taxon>
        <taxon>Pseudomonadota</taxon>
        <taxon>Betaproteobacteria</taxon>
        <taxon>Burkholderiales</taxon>
        <taxon>Burkholderiaceae</taxon>
        <taxon>Paraburkholderia</taxon>
    </lineage>
</organism>
<dbReference type="AlphaFoldDB" id="A0A1N7SFV0"/>
<keyword evidence="2" id="KW-1185">Reference proteome</keyword>
<accession>A0A1N7SFV0</accession>
<protein>
    <submittedName>
        <fullName evidence="1">Uncharacterized protein</fullName>
    </submittedName>
</protein>
<name>A0A1N7SFV0_9BURK</name>
<gene>
    <name evidence="1" type="ORF">BN2476_500141</name>
</gene>
<dbReference type="EMBL" id="CYGY02000050">
    <property type="protein sequence ID" value="SIT46273.1"/>
    <property type="molecule type" value="Genomic_DNA"/>
</dbReference>
<comment type="caution">
    <text evidence="1">The sequence shown here is derived from an EMBL/GenBank/DDBJ whole genome shotgun (WGS) entry which is preliminary data.</text>
</comment>